<feature type="domain" description="Alpha/beta-hydrolase catalytic" evidence="2">
    <location>
        <begin position="256"/>
        <end position="544"/>
    </location>
</feature>
<evidence type="ECO:0000256" key="1">
    <source>
        <dbReference type="SAM" id="Phobius"/>
    </source>
</evidence>
<evidence type="ECO:0000313" key="5">
    <source>
        <dbReference type="Proteomes" id="UP000199064"/>
    </source>
</evidence>
<feature type="domain" description="Alpha/beta-hydrolase N-terminal" evidence="3">
    <location>
        <begin position="32"/>
        <end position="239"/>
    </location>
</feature>
<feature type="transmembrane region" description="Helical" evidence="1">
    <location>
        <begin position="12"/>
        <end position="30"/>
    </location>
</feature>
<name>A0A1H4JY59_9HYPH</name>
<evidence type="ECO:0000313" key="4">
    <source>
        <dbReference type="EMBL" id="SEB51230.1"/>
    </source>
</evidence>
<keyword evidence="1" id="KW-0812">Transmembrane</keyword>
<proteinExistence type="predicted"/>
<dbReference type="RefSeq" id="WP_090328399.1">
    <property type="nucleotide sequence ID" value="NZ_FNSL01000001.1"/>
</dbReference>
<gene>
    <name evidence="4" type="ORF">SAMN05216452_1799</name>
</gene>
<dbReference type="AlphaFoldDB" id="A0A1H4JY59"/>
<reference evidence="5" key="1">
    <citation type="submission" date="2016-10" db="EMBL/GenBank/DDBJ databases">
        <authorList>
            <person name="Varghese N."/>
            <person name="Submissions S."/>
        </authorList>
    </citation>
    <scope>NUCLEOTIDE SEQUENCE [LARGE SCALE GENOMIC DNA]</scope>
    <source>
        <strain evidence="5">ES.061</strain>
    </source>
</reference>
<dbReference type="Proteomes" id="UP000199064">
    <property type="component" value="Unassembled WGS sequence"/>
</dbReference>
<dbReference type="InterPro" id="IPR027787">
    <property type="entry name" value="Alpha/beta-hydrolase_catalytic"/>
</dbReference>
<feature type="transmembrane region" description="Helical" evidence="1">
    <location>
        <begin position="161"/>
        <end position="179"/>
    </location>
</feature>
<keyword evidence="1" id="KW-1133">Transmembrane helix</keyword>
<evidence type="ECO:0000259" key="2">
    <source>
        <dbReference type="Pfam" id="PF10081"/>
    </source>
</evidence>
<dbReference type="InterPro" id="IPR027788">
    <property type="entry name" value="Alpha/beta-hydrolase_N_dom"/>
</dbReference>
<feature type="transmembrane region" description="Helical" evidence="1">
    <location>
        <begin position="119"/>
        <end position="140"/>
    </location>
</feature>
<feature type="transmembrane region" description="Helical" evidence="1">
    <location>
        <begin position="80"/>
        <end position="99"/>
    </location>
</feature>
<organism evidence="4 5">
    <name type="scientific">Nitratireductor aquibiodomus</name>
    <dbReference type="NCBI Taxonomy" id="204799"/>
    <lineage>
        <taxon>Bacteria</taxon>
        <taxon>Pseudomonadati</taxon>
        <taxon>Pseudomonadota</taxon>
        <taxon>Alphaproteobacteria</taxon>
        <taxon>Hyphomicrobiales</taxon>
        <taxon>Phyllobacteriaceae</taxon>
        <taxon>Nitratireductor</taxon>
    </lineage>
</organism>
<feature type="transmembrane region" description="Helical" evidence="1">
    <location>
        <begin position="42"/>
        <end position="68"/>
    </location>
</feature>
<dbReference type="Pfam" id="PF15420">
    <property type="entry name" value="Abhydrolase_9_N"/>
    <property type="match status" value="1"/>
</dbReference>
<dbReference type="EMBL" id="FNSL01000001">
    <property type="protein sequence ID" value="SEB51230.1"/>
    <property type="molecule type" value="Genomic_DNA"/>
</dbReference>
<keyword evidence="5" id="KW-1185">Reference proteome</keyword>
<dbReference type="Pfam" id="PF10081">
    <property type="entry name" value="Abhydrolase_9"/>
    <property type="match status" value="1"/>
</dbReference>
<evidence type="ECO:0000259" key="3">
    <source>
        <dbReference type="Pfam" id="PF15420"/>
    </source>
</evidence>
<sequence>MTETATRDEARLWQTFSVVGLCLGTLFFAASLTPSLLPRAFFVQGVLSGVSLAVGYGLGVLLVWLWRYLELPEPPHGPRYYGKLGMAAACAAVAIFFLWKAAEWQNSIRALMELEPVDTAHPSKVGGIALILFLLLVALGRGLKRLYVLVSDRLKNFVPRRVAYVLGVVLVGLIVASLVDRVLLRFALRVADSAYAELDALFEDGIERPSGALKTGSAGSLISWETLGRTGRSFVSEGPGSEEIAAFTGRAAKEPMRVYVGLRSADTADARARLALEELKRIGAFDRRVMVVVAPTGTGWVDPEASVTLEYLHGGDTVMVAQQYSYLTSWLSLLIEPSYGAEAAHELFREVYGHWTTLPVEARPELYLYGLSLGTLSSEQSTDLLNILGDPFQGALWAGPPFNSRLWSRFTAERNPGTPAWLPRYGDGSVVRFTSQRNALDISGAQWGPLRIVYLQYASDPVVFFDPLAWYRRPAWLVGERGPDVSPELRWYPIVTFLQLALDMALATTAPLGYGHLYAPEHYIDAWMAVTDPDGWSDAEVERLKQALAK</sequence>
<dbReference type="PIRSF" id="PIRSF007542">
    <property type="entry name" value="UCP007542"/>
    <property type="match status" value="1"/>
</dbReference>
<keyword evidence="1" id="KW-0472">Membrane</keyword>
<protein>
    <submittedName>
        <fullName evidence="4">Uncharacterized membrane protein</fullName>
    </submittedName>
</protein>
<accession>A0A1H4JY59</accession>
<dbReference type="InterPro" id="IPR012037">
    <property type="entry name" value="Alpha/beta-hydrolase_fam"/>
</dbReference>